<organism evidence="4 5">
    <name type="scientific">Halodesulfovibrio spirochaetisodalis</name>
    <dbReference type="NCBI Taxonomy" id="1560234"/>
    <lineage>
        <taxon>Bacteria</taxon>
        <taxon>Pseudomonadati</taxon>
        <taxon>Thermodesulfobacteriota</taxon>
        <taxon>Desulfovibrionia</taxon>
        <taxon>Desulfovibrionales</taxon>
        <taxon>Desulfovibrionaceae</taxon>
        <taxon>Halodesulfovibrio</taxon>
    </lineage>
</organism>
<dbReference type="SUPFAM" id="SSF103088">
    <property type="entry name" value="OmpA-like"/>
    <property type="match status" value="1"/>
</dbReference>
<dbReference type="PROSITE" id="PS51257">
    <property type="entry name" value="PROKAR_LIPOPROTEIN"/>
    <property type="match status" value="1"/>
</dbReference>
<proteinExistence type="predicted"/>
<keyword evidence="5" id="KW-1185">Reference proteome</keyword>
<dbReference type="InterPro" id="IPR011990">
    <property type="entry name" value="TPR-like_helical_dom_sf"/>
</dbReference>
<gene>
    <name evidence="4" type="ORF">SP90_12710</name>
</gene>
<dbReference type="Proteomes" id="UP000091979">
    <property type="component" value="Unassembled WGS sequence"/>
</dbReference>
<evidence type="ECO:0000313" key="4">
    <source>
        <dbReference type="EMBL" id="OBQ46411.1"/>
    </source>
</evidence>
<protein>
    <submittedName>
        <fullName evidence="4">Uncharacterized protein</fullName>
    </submittedName>
</protein>
<evidence type="ECO:0000256" key="1">
    <source>
        <dbReference type="ARBA" id="ARBA00022737"/>
    </source>
</evidence>
<dbReference type="AlphaFoldDB" id="A0A1B7XAK3"/>
<dbReference type="Gene3D" id="1.25.40.10">
    <property type="entry name" value="Tetratricopeptide repeat domain"/>
    <property type="match status" value="1"/>
</dbReference>
<accession>A0A1B7XAK3</accession>
<dbReference type="SUPFAM" id="SSF48452">
    <property type="entry name" value="TPR-like"/>
    <property type="match status" value="1"/>
</dbReference>
<dbReference type="InterPro" id="IPR036737">
    <property type="entry name" value="OmpA-like_sf"/>
</dbReference>
<feature type="repeat" description="TPR" evidence="3">
    <location>
        <begin position="53"/>
        <end position="86"/>
    </location>
</feature>
<dbReference type="Pfam" id="PF13181">
    <property type="entry name" value="TPR_8"/>
    <property type="match status" value="1"/>
</dbReference>
<dbReference type="PATRIC" id="fig|1560234.3.peg.1650"/>
<name>A0A1B7XAK3_9BACT</name>
<dbReference type="EMBL" id="JXMS01000025">
    <property type="protein sequence ID" value="OBQ46411.1"/>
    <property type="molecule type" value="Genomic_DNA"/>
</dbReference>
<dbReference type="InterPro" id="IPR019734">
    <property type="entry name" value="TPR_rpt"/>
</dbReference>
<dbReference type="PROSITE" id="PS50005">
    <property type="entry name" value="TPR"/>
    <property type="match status" value="2"/>
</dbReference>
<dbReference type="STRING" id="1560234.SP90_12710"/>
<keyword evidence="1" id="KW-0677">Repeat</keyword>
<sequence>MLKKLYCFLLLGIFIIGSTACTSLKGEYYLKMARYDEGEKQIRQALAEAPEDPSANYYLGRLLLAQDKPEKALPLFKKAIKLKNDDDDYHFWLGITYWAIMDYKNERKCYLKALSLNPRSTYAHLYLGHNYLDNKEWKNAHDQYKLVLKRDKYDPEALYNISAALGGLKKSKEEHKALLTYLKYYPDGQLALKAVDRLNAIGDFSWRNSYIGKRRVSFISVKFKKGTAQIISESRPSLQLLGSMLKNSPKLRVNIVVYAKGKTSLAKQRALAVKKYILGYIPDVEKQQLILSWFGTSEKVRAGKRALYLPESVQFITHINN</sequence>
<dbReference type="InterPro" id="IPR051012">
    <property type="entry name" value="CellSynth/LPSAsmb/PSIAsmb"/>
</dbReference>
<feature type="repeat" description="TPR" evidence="3">
    <location>
        <begin position="87"/>
        <end position="120"/>
    </location>
</feature>
<dbReference type="PANTHER" id="PTHR45586:SF1">
    <property type="entry name" value="LIPOPOLYSACCHARIDE ASSEMBLY PROTEIN B"/>
    <property type="match status" value="1"/>
</dbReference>
<comment type="caution">
    <text evidence="4">The sequence shown here is derived from an EMBL/GenBank/DDBJ whole genome shotgun (WGS) entry which is preliminary data.</text>
</comment>
<dbReference type="Gene3D" id="3.30.1330.60">
    <property type="entry name" value="OmpA-like domain"/>
    <property type="match status" value="1"/>
</dbReference>
<evidence type="ECO:0000256" key="2">
    <source>
        <dbReference type="ARBA" id="ARBA00022803"/>
    </source>
</evidence>
<dbReference type="PANTHER" id="PTHR45586">
    <property type="entry name" value="TPR REPEAT-CONTAINING PROTEIN PA4667"/>
    <property type="match status" value="1"/>
</dbReference>
<keyword evidence="2 3" id="KW-0802">TPR repeat</keyword>
<reference evidence="4 5" key="1">
    <citation type="submission" date="2015-01" db="EMBL/GenBank/DDBJ databases">
        <title>Desulfovibrio sp. JC271 draft genome sequence.</title>
        <authorList>
            <person name="Shivani Y."/>
            <person name="Subhash Y."/>
            <person name="Sasikala C."/>
            <person name="Ramana C.V."/>
        </authorList>
    </citation>
    <scope>NUCLEOTIDE SEQUENCE [LARGE SCALE GENOMIC DNA]</scope>
    <source>
        <strain evidence="4 5">JC271</strain>
    </source>
</reference>
<evidence type="ECO:0000256" key="3">
    <source>
        <dbReference type="PROSITE-ProRule" id="PRU00339"/>
    </source>
</evidence>
<dbReference type="Pfam" id="PF13432">
    <property type="entry name" value="TPR_16"/>
    <property type="match status" value="1"/>
</dbReference>
<dbReference type="SMART" id="SM00028">
    <property type="entry name" value="TPR"/>
    <property type="match status" value="4"/>
</dbReference>
<evidence type="ECO:0000313" key="5">
    <source>
        <dbReference type="Proteomes" id="UP000091979"/>
    </source>
</evidence>